<dbReference type="GO" id="GO:0016627">
    <property type="term" value="F:oxidoreductase activity, acting on the CH-CH group of donors"/>
    <property type="evidence" value="ECO:0007669"/>
    <property type="project" value="InterPro"/>
</dbReference>
<gene>
    <name evidence="9" type="ORF">BSAL_44465</name>
</gene>
<dbReference type="InterPro" id="IPR025878">
    <property type="entry name" value="Acyl-CoA_dh-like_C_dom"/>
</dbReference>
<dbReference type="OrthoDB" id="10251155at2759"/>
<reference evidence="10" key="1">
    <citation type="submission" date="2015-09" db="EMBL/GenBank/DDBJ databases">
        <authorList>
            <consortium name="Pathogen Informatics"/>
        </authorList>
    </citation>
    <scope>NUCLEOTIDE SEQUENCE [LARGE SCALE GENOMIC DNA]</scope>
    <source>
        <strain evidence="10">Lake Konstanz</strain>
    </source>
</reference>
<dbReference type="GO" id="GO:0050660">
    <property type="term" value="F:flavin adenine dinucleotide binding"/>
    <property type="evidence" value="ECO:0007669"/>
    <property type="project" value="InterPro"/>
</dbReference>
<evidence type="ECO:0000259" key="7">
    <source>
        <dbReference type="Pfam" id="PF02771"/>
    </source>
</evidence>
<dbReference type="SUPFAM" id="SSF47203">
    <property type="entry name" value="Acyl-CoA dehydrogenase C-terminal domain-like"/>
    <property type="match status" value="1"/>
</dbReference>
<organism evidence="9 10">
    <name type="scientific">Bodo saltans</name>
    <name type="common">Flagellated protozoan</name>
    <dbReference type="NCBI Taxonomy" id="75058"/>
    <lineage>
        <taxon>Eukaryota</taxon>
        <taxon>Discoba</taxon>
        <taxon>Euglenozoa</taxon>
        <taxon>Kinetoplastea</taxon>
        <taxon>Metakinetoplastina</taxon>
        <taxon>Eubodonida</taxon>
        <taxon>Bodonidae</taxon>
        <taxon>Bodo</taxon>
    </lineage>
</organism>
<dbReference type="InterPro" id="IPR036250">
    <property type="entry name" value="AcylCo_DH-like_C"/>
</dbReference>
<dbReference type="Pfam" id="PF12806">
    <property type="entry name" value="Acyl-CoA_dh_C"/>
    <property type="match status" value="1"/>
</dbReference>
<dbReference type="Gene3D" id="2.40.110.10">
    <property type="entry name" value="Butyryl-CoA Dehydrogenase, subunit A, domain 2"/>
    <property type="match status" value="1"/>
</dbReference>
<keyword evidence="10" id="KW-1185">Reference proteome</keyword>
<proteinExistence type="inferred from homology"/>
<accession>A0A0S4JQE6</accession>
<evidence type="ECO:0000256" key="4">
    <source>
        <dbReference type="ARBA" id="ARBA00022827"/>
    </source>
</evidence>
<feature type="domain" description="Acyl-CoA dehydrogenase/oxidase C-terminal" evidence="6">
    <location>
        <begin position="330"/>
        <end position="501"/>
    </location>
</feature>
<dbReference type="Pfam" id="PF00441">
    <property type="entry name" value="Acyl-CoA_dh_1"/>
    <property type="match status" value="1"/>
</dbReference>
<dbReference type="InterPro" id="IPR052166">
    <property type="entry name" value="Diverse_Acyl-CoA_DH"/>
</dbReference>
<dbReference type="InterPro" id="IPR037069">
    <property type="entry name" value="AcylCoA_DH/ox_N_sf"/>
</dbReference>
<dbReference type="InterPro" id="IPR013786">
    <property type="entry name" value="AcylCoA_DH/ox_N"/>
</dbReference>
<evidence type="ECO:0000259" key="6">
    <source>
        <dbReference type="Pfam" id="PF00441"/>
    </source>
</evidence>
<dbReference type="SUPFAM" id="SSF56645">
    <property type="entry name" value="Acyl-CoA dehydrogenase NM domain-like"/>
    <property type="match status" value="1"/>
</dbReference>
<dbReference type="InterPro" id="IPR046373">
    <property type="entry name" value="Acyl-CoA_Oxase/DH_mid-dom_sf"/>
</dbReference>
<dbReference type="Gene3D" id="1.10.540.10">
    <property type="entry name" value="Acyl-CoA dehydrogenase/oxidase, N-terminal domain"/>
    <property type="match status" value="1"/>
</dbReference>
<dbReference type="Proteomes" id="UP000051952">
    <property type="component" value="Unassembled WGS sequence"/>
</dbReference>
<dbReference type="Pfam" id="PF02771">
    <property type="entry name" value="Acyl-CoA_dh_N"/>
    <property type="match status" value="1"/>
</dbReference>
<dbReference type="OMA" id="CAEASYQ"/>
<evidence type="ECO:0000313" key="9">
    <source>
        <dbReference type="EMBL" id="CUG93719.1"/>
    </source>
</evidence>
<dbReference type="VEuPathDB" id="TriTrypDB:BSAL_44465"/>
<sequence length="647" mass="70434">MYRRVGKPSSGWANPATALFASRIGLSYKARTRDLTFAFSKDVLNMYDHYAAIGAVDAAEKETVETLFEECGKLCTQQLFPLYQSGDVEGCKRHPVDGTVTTPKGFKEAYRSVVEGGWAGICGPREFGGLEMPQSIGVATKEMIGTANWAFLGYPGLTAGAVSTIDAWGSEVLKQAYFPKLTTGEWTGTMCMTEPHCGTDLGQCRTKAEPFLPAAAAAVSDASAADQHHHPISPYRLHGTKIFITGGDHDLAENIVHVVLAKLPDAPPGTKGLSLFLVPKFLTKFDGTLDTTRKNVNCARAESKMGMAASATCQLEFENSIGYLIGEPHSGMKAMFTFMNEARIGAAIQGVCHAELAFQNALAYARERKSLRGLSGTKEPEAVADAIIHHPNVRHNILFCKAIAEGGRLMCLDLARMVDLINTAKSDEERHKFTEEAGFYTPIAKALLTELGLEAASCGVQVFGGHGYIKGNGMEQILRDARIGTLYEGTTGVQALDFIGRKVLKSKTREPAKFAARVAAVAKPFVMKSGDIGKCSRQLMRLSLQWRFGVGALYLNAAKDKESVGSASQDVLMFAGYITLGYYWLRMAIAAQKQIDAGKDVDGFYLAKVTTCKFYFDRILPRATAHYDMMMLPATSLMKTDQTKWDM</sequence>
<dbReference type="InterPro" id="IPR009100">
    <property type="entry name" value="AcylCoA_DH/oxidase_NM_dom_sf"/>
</dbReference>
<dbReference type="PANTHER" id="PTHR42803">
    <property type="entry name" value="ACYL-COA DEHYDROGENASE"/>
    <property type="match status" value="1"/>
</dbReference>
<feature type="domain" description="Acetyl-CoA dehydrogenase-like C-terminal" evidence="8">
    <location>
        <begin position="516"/>
        <end position="640"/>
    </location>
</feature>
<dbReference type="AlphaFoldDB" id="A0A0S4JQE6"/>
<dbReference type="InterPro" id="IPR009075">
    <property type="entry name" value="AcylCo_DH/oxidase_C"/>
</dbReference>
<dbReference type="PANTHER" id="PTHR42803:SF1">
    <property type="entry name" value="BROAD-SPECIFICITY LINEAR ACYL-COA DEHYDROGENASE FADE5"/>
    <property type="match status" value="1"/>
</dbReference>
<protein>
    <submittedName>
        <fullName evidence="9">Acyl-CoA dehydrogenase, putative</fullName>
    </submittedName>
</protein>
<evidence type="ECO:0000259" key="8">
    <source>
        <dbReference type="Pfam" id="PF12806"/>
    </source>
</evidence>
<evidence type="ECO:0000313" key="10">
    <source>
        <dbReference type="Proteomes" id="UP000051952"/>
    </source>
</evidence>
<evidence type="ECO:0000256" key="1">
    <source>
        <dbReference type="ARBA" id="ARBA00001974"/>
    </source>
</evidence>
<name>A0A0S4JQE6_BODSA</name>
<comment type="cofactor">
    <cofactor evidence="1">
        <name>FAD</name>
        <dbReference type="ChEBI" id="CHEBI:57692"/>
    </cofactor>
</comment>
<feature type="domain" description="Acyl-CoA dehydrogenase/oxidase N-terminal" evidence="7">
    <location>
        <begin position="107"/>
        <end position="185"/>
    </location>
</feature>
<keyword evidence="4" id="KW-0274">FAD</keyword>
<comment type="similarity">
    <text evidence="2">Belongs to the acyl-CoA dehydrogenase family.</text>
</comment>
<dbReference type="Gene3D" id="1.20.140.10">
    <property type="entry name" value="Butyryl-CoA Dehydrogenase, subunit A, domain 3"/>
    <property type="match status" value="1"/>
</dbReference>
<evidence type="ECO:0000256" key="2">
    <source>
        <dbReference type="ARBA" id="ARBA00009347"/>
    </source>
</evidence>
<keyword evidence="5" id="KW-0560">Oxidoreductase</keyword>
<keyword evidence="3" id="KW-0285">Flavoprotein</keyword>
<evidence type="ECO:0000256" key="5">
    <source>
        <dbReference type="ARBA" id="ARBA00023002"/>
    </source>
</evidence>
<dbReference type="EMBL" id="CYKH01002189">
    <property type="protein sequence ID" value="CUG93719.1"/>
    <property type="molecule type" value="Genomic_DNA"/>
</dbReference>
<evidence type="ECO:0000256" key="3">
    <source>
        <dbReference type="ARBA" id="ARBA00022630"/>
    </source>
</evidence>